<keyword evidence="2 6" id="KW-0812">Transmembrane</keyword>
<evidence type="ECO:0000256" key="4">
    <source>
        <dbReference type="ARBA" id="ARBA00023136"/>
    </source>
</evidence>
<dbReference type="CDD" id="cd03386">
    <property type="entry name" value="PAP2_Aur1_like"/>
    <property type="match status" value="1"/>
</dbReference>
<dbReference type="InterPro" id="IPR052185">
    <property type="entry name" value="IPC_Synthase-Related"/>
</dbReference>
<feature type="compositionally biased region" description="Low complexity" evidence="5">
    <location>
        <begin position="264"/>
        <end position="278"/>
    </location>
</feature>
<feature type="region of interest" description="Disordered" evidence="5">
    <location>
        <begin position="1"/>
        <end position="35"/>
    </location>
</feature>
<evidence type="ECO:0000256" key="1">
    <source>
        <dbReference type="ARBA" id="ARBA00004141"/>
    </source>
</evidence>
<dbReference type="RefSeq" id="WP_244282435.1">
    <property type="nucleotide sequence ID" value="NZ_FMIB01000002.1"/>
</dbReference>
<dbReference type="Pfam" id="PF14378">
    <property type="entry name" value="PAP2_3"/>
    <property type="match status" value="1"/>
</dbReference>
<feature type="compositionally biased region" description="Pro residues" evidence="5">
    <location>
        <begin position="1"/>
        <end position="11"/>
    </location>
</feature>
<dbReference type="PANTHER" id="PTHR31310:SF7">
    <property type="entry name" value="PA-PHOSPHATASE RELATED-FAMILY PROTEIN DDB_G0268928"/>
    <property type="match status" value="1"/>
</dbReference>
<evidence type="ECO:0000256" key="6">
    <source>
        <dbReference type="SAM" id="Phobius"/>
    </source>
</evidence>
<dbReference type="GeneID" id="43277956"/>
<keyword evidence="4 6" id="KW-0472">Membrane</keyword>
<reference evidence="9" key="1">
    <citation type="submission" date="2016-06" db="EMBL/GenBank/DDBJ databases">
        <authorList>
            <person name="Varghese N."/>
            <person name="Submissions Spin"/>
        </authorList>
    </citation>
    <scope>NUCLEOTIDE SEQUENCE [LARGE SCALE GENOMIC DNA]</scope>
    <source>
        <strain evidence="9">DSM 44151</strain>
    </source>
</reference>
<dbReference type="Proteomes" id="UP000198605">
    <property type="component" value="Unassembled WGS sequence"/>
</dbReference>
<evidence type="ECO:0000256" key="5">
    <source>
        <dbReference type="SAM" id="MobiDB-lite"/>
    </source>
</evidence>
<dbReference type="STRING" id="47854.GA0070603_1290"/>
<feature type="transmembrane region" description="Helical" evidence="6">
    <location>
        <begin position="222"/>
        <end position="237"/>
    </location>
</feature>
<dbReference type="PANTHER" id="PTHR31310">
    <property type="match status" value="1"/>
</dbReference>
<feature type="transmembrane region" description="Helical" evidence="6">
    <location>
        <begin position="112"/>
        <end position="130"/>
    </location>
</feature>
<feature type="region of interest" description="Disordered" evidence="5">
    <location>
        <begin position="264"/>
        <end position="315"/>
    </location>
</feature>
<evidence type="ECO:0000256" key="2">
    <source>
        <dbReference type="ARBA" id="ARBA00022692"/>
    </source>
</evidence>
<feature type="transmembrane region" description="Helical" evidence="6">
    <location>
        <begin position="194"/>
        <end position="215"/>
    </location>
</feature>
<organism evidence="8 9">
    <name type="scientific">Micromonospora chersina</name>
    <dbReference type="NCBI Taxonomy" id="47854"/>
    <lineage>
        <taxon>Bacteria</taxon>
        <taxon>Bacillati</taxon>
        <taxon>Actinomycetota</taxon>
        <taxon>Actinomycetes</taxon>
        <taxon>Micromonosporales</taxon>
        <taxon>Micromonosporaceae</taxon>
        <taxon>Micromonospora</taxon>
    </lineage>
</organism>
<comment type="subcellular location">
    <subcellularLocation>
        <location evidence="1">Membrane</location>
        <topology evidence="1">Multi-pass membrane protein</topology>
    </subcellularLocation>
</comment>
<evidence type="ECO:0000313" key="8">
    <source>
        <dbReference type="EMBL" id="SCL51915.1"/>
    </source>
</evidence>
<accession>A0A1C6UCU8</accession>
<dbReference type="AlphaFoldDB" id="A0A1C6UCU8"/>
<keyword evidence="9" id="KW-1185">Reference proteome</keyword>
<dbReference type="EMBL" id="FMIB01000002">
    <property type="protein sequence ID" value="SCL51915.1"/>
    <property type="molecule type" value="Genomic_DNA"/>
</dbReference>
<proteinExistence type="predicted"/>
<dbReference type="GO" id="GO:0016020">
    <property type="term" value="C:membrane"/>
    <property type="evidence" value="ECO:0007669"/>
    <property type="project" value="UniProtKB-SubCell"/>
</dbReference>
<gene>
    <name evidence="8" type="ORF">GA0070603_1290</name>
</gene>
<sequence>MDTTQPAPPPALAVDARPVDPRPADPGPVEARPVEARPAGAVRRALRELTLVAVLFLAYKAGRLAVAGRSADAQVNGERIWWFERLLHLPDEAAVQAPLLLHELPVRLANCYYAYVHFPATALCLVWLYLRHPAHYRWTRRALAALTASALALHVLVPLAPPRMTALTGLVDTGRRYGPAVYGPPEADTLSNQYAAMPSLHVGWAVAVAVALVAVSAGRWRWLWLAHPVLTLLVVVGTGNHYWLDGVVAVTLLGLILAALPRPGAPRRPSAGPAPAARLRPHVVPAPRRPGGATRRRSPRTPSAADARLRPPRRG</sequence>
<dbReference type="InterPro" id="IPR026841">
    <property type="entry name" value="Aur1/Ipt1"/>
</dbReference>
<evidence type="ECO:0000259" key="7">
    <source>
        <dbReference type="Pfam" id="PF14378"/>
    </source>
</evidence>
<keyword evidence="3 6" id="KW-1133">Transmembrane helix</keyword>
<evidence type="ECO:0000256" key="3">
    <source>
        <dbReference type="ARBA" id="ARBA00022989"/>
    </source>
</evidence>
<protein>
    <submittedName>
        <fullName evidence="8">PAP2 superfamily protein</fullName>
    </submittedName>
</protein>
<evidence type="ECO:0000313" key="9">
    <source>
        <dbReference type="Proteomes" id="UP000198605"/>
    </source>
</evidence>
<name>A0A1C6UCU8_9ACTN</name>
<feature type="domain" description="Inositolphosphotransferase Aur1/Ipt1" evidence="7">
    <location>
        <begin position="79"/>
        <end position="258"/>
    </location>
</feature>
<feature type="transmembrane region" description="Helical" evidence="6">
    <location>
        <begin position="142"/>
        <end position="160"/>
    </location>
</feature>